<proteinExistence type="predicted"/>
<organism evidence="3 4">
    <name type="scientific">Rathayibacter rubneri</name>
    <dbReference type="NCBI Taxonomy" id="2950106"/>
    <lineage>
        <taxon>Bacteria</taxon>
        <taxon>Bacillati</taxon>
        <taxon>Actinomycetota</taxon>
        <taxon>Actinomycetes</taxon>
        <taxon>Micrococcales</taxon>
        <taxon>Microbacteriaceae</taxon>
        <taxon>Rathayibacter</taxon>
    </lineage>
</organism>
<keyword evidence="2" id="KW-1133">Transmembrane helix</keyword>
<dbReference type="Proteomes" id="UP001155240">
    <property type="component" value="Unassembled WGS sequence"/>
</dbReference>
<feature type="region of interest" description="Disordered" evidence="1">
    <location>
        <begin position="1"/>
        <end position="20"/>
    </location>
</feature>
<gene>
    <name evidence="3" type="ORF">NB037_17995</name>
</gene>
<evidence type="ECO:0000256" key="2">
    <source>
        <dbReference type="SAM" id="Phobius"/>
    </source>
</evidence>
<dbReference type="EMBL" id="JAMRYM010000136">
    <property type="protein sequence ID" value="MCM6764313.1"/>
    <property type="molecule type" value="Genomic_DNA"/>
</dbReference>
<comment type="caution">
    <text evidence="3">The sequence shown here is derived from an EMBL/GenBank/DDBJ whole genome shotgun (WGS) entry which is preliminary data.</text>
</comment>
<feature type="transmembrane region" description="Helical" evidence="2">
    <location>
        <begin position="217"/>
        <end position="239"/>
    </location>
</feature>
<feature type="transmembrane region" description="Helical" evidence="2">
    <location>
        <begin position="251"/>
        <end position="272"/>
    </location>
</feature>
<evidence type="ECO:0000313" key="4">
    <source>
        <dbReference type="Proteomes" id="UP001155240"/>
    </source>
</evidence>
<protein>
    <recommendedName>
        <fullName evidence="5">Four helix bundle sensory module for signal transduction</fullName>
    </recommendedName>
</protein>
<feature type="transmembrane region" description="Helical" evidence="2">
    <location>
        <begin position="47"/>
        <end position="66"/>
    </location>
</feature>
<reference evidence="3" key="1">
    <citation type="submission" date="2022-06" db="EMBL/GenBank/DDBJ databases">
        <title>Whole genome shotgun sequencing (WGS) of Rathayibacter sp. ZW T2_19, isolated from stored onions (Allium cepa).</title>
        <authorList>
            <person name="Stoll D.A."/>
            <person name="Huch M."/>
        </authorList>
    </citation>
    <scope>NUCLEOTIDE SEQUENCE</scope>
    <source>
        <strain evidence="3">ZW T2_19</strain>
    </source>
</reference>
<keyword evidence="2" id="KW-0812">Transmembrane</keyword>
<name>A0A9X2E2F5_9MICO</name>
<accession>A0A9X2E2F5</accession>
<sequence length="446" mass="46335">MSTAPASRPAAPPVQRAPAPPLVQVANLPAPKRPSLLARATSTTPRLFRTLLVLTALAAVLFGLVAQQTGALQARAAAEARAQSAQLVGVQQVRNLLVDANAIAANTFLVGGLEPAEQRQQYSDSLAAATSRLTELAAAEPEDAAALAEVATKIATYSGLVEQARANNRQGFPVGSAYLDQASSVLTDAEDGVLEDLNGLVTTGADRVASAYDTVRFSVLLMIGSLLMLLVLVAAQIALARRTHRYLNRSLATATALLAVLGIAGTAVYGVAASNAATVRAESYRATLAVSQALTAATDAKSLESFTLIKRGSGAALEAEFQEAAGEAERQLQEGIESGIVDGALLTGLRAWLDLHDDIRAEDEAGRWDAAVALAVSPDEGSANAAFRTFQVDARDAVRADAATASSTLGDWGEISSLTSWVLLAAGLVGAVLAWRGVSQRLEEYR</sequence>
<dbReference type="AlphaFoldDB" id="A0A9X2E2F5"/>
<evidence type="ECO:0000313" key="3">
    <source>
        <dbReference type="EMBL" id="MCM6764313.1"/>
    </source>
</evidence>
<keyword evidence="2" id="KW-0472">Membrane</keyword>
<evidence type="ECO:0008006" key="5">
    <source>
        <dbReference type="Google" id="ProtNLM"/>
    </source>
</evidence>
<evidence type="ECO:0000256" key="1">
    <source>
        <dbReference type="SAM" id="MobiDB-lite"/>
    </source>
</evidence>
<dbReference type="RefSeq" id="WP_251948230.1">
    <property type="nucleotide sequence ID" value="NZ_JAMRYM010000136.1"/>
</dbReference>
<keyword evidence="4" id="KW-1185">Reference proteome</keyword>